<dbReference type="Gene3D" id="1.20.1270.60">
    <property type="entry name" value="Arfaptin homology (AH) domain/BAR domain"/>
    <property type="match status" value="1"/>
</dbReference>
<keyword evidence="3" id="KW-1185">Reference proteome</keyword>
<reference evidence="2 3" key="1">
    <citation type="journal article" name="Sci. Rep.">
        <title>Genome-scale phylogenetic analyses confirm Olpidium as the closest living zoosporic fungus to the non-flagellated, terrestrial fungi.</title>
        <authorList>
            <person name="Chang Y."/>
            <person name="Rochon D."/>
            <person name="Sekimoto S."/>
            <person name="Wang Y."/>
            <person name="Chovatia M."/>
            <person name="Sandor L."/>
            <person name="Salamov A."/>
            <person name="Grigoriev I.V."/>
            <person name="Stajich J.E."/>
            <person name="Spatafora J.W."/>
        </authorList>
    </citation>
    <scope>NUCLEOTIDE SEQUENCE [LARGE SCALE GENOMIC DNA]</scope>
    <source>
        <strain evidence="2">S191</strain>
    </source>
</reference>
<dbReference type="OrthoDB" id="443981at2759"/>
<sequence>MHEDAVAKTVTQVRVAVVALHEVQVLQRGNPHRRAETWERKDRSARLVGGGGSSLESFSSLAFQPSPVPPFALPPSPPTAHLLSPRLALATVDQEMYVLEAKFNELESCTEKLYHDARKYRDAMSGLLNHQVAFGDILCDIYRGGSSGGLDSSKPDTPGKFQASEKQLPGNSSAGLSSPPATAAAEQYAKAMAKTRDALIPE</sequence>
<evidence type="ECO:0000256" key="1">
    <source>
        <dbReference type="SAM" id="MobiDB-lite"/>
    </source>
</evidence>
<dbReference type="InterPro" id="IPR027267">
    <property type="entry name" value="AH/BAR_dom_sf"/>
</dbReference>
<feature type="non-terminal residue" evidence="2">
    <location>
        <position position="202"/>
    </location>
</feature>
<dbReference type="Proteomes" id="UP000673691">
    <property type="component" value="Unassembled WGS sequence"/>
</dbReference>
<evidence type="ECO:0000313" key="2">
    <source>
        <dbReference type="EMBL" id="KAG5457974.1"/>
    </source>
</evidence>
<gene>
    <name evidence="2" type="ORF">BJ554DRAFT_1898</name>
</gene>
<feature type="region of interest" description="Disordered" evidence="1">
    <location>
        <begin position="149"/>
        <end position="182"/>
    </location>
</feature>
<accession>A0A8H8DGQ9</accession>
<name>A0A8H8DGQ9_9FUNG</name>
<comment type="caution">
    <text evidence="2">The sequence shown here is derived from an EMBL/GenBank/DDBJ whole genome shotgun (WGS) entry which is preliminary data.</text>
</comment>
<proteinExistence type="predicted"/>
<feature type="compositionally biased region" description="Polar residues" evidence="1">
    <location>
        <begin position="169"/>
        <end position="180"/>
    </location>
</feature>
<organism evidence="2 3">
    <name type="scientific">Olpidium bornovanus</name>
    <dbReference type="NCBI Taxonomy" id="278681"/>
    <lineage>
        <taxon>Eukaryota</taxon>
        <taxon>Fungi</taxon>
        <taxon>Fungi incertae sedis</taxon>
        <taxon>Olpidiomycota</taxon>
        <taxon>Olpidiomycotina</taxon>
        <taxon>Olpidiomycetes</taxon>
        <taxon>Olpidiales</taxon>
        <taxon>Olpidiaceae</taxon>
        <taxon>Olpidium</taxon>
    </lineage>
</organism>
<protein>
    <submittedName>
        <fullName evidence="2">Uncharacterized protein</fullName>
    </submittedName>
</protein>
<dbReference type="EMBL" id="JAEFCI010009183">
    <property type="protein sequence ID" value="KAG5457974.1"/>
    <property type="molecule type" value="Genomic_DNA"/>
</dbReference>
<dbReference type="SUPFAM" id="SSF103657">
    <property type="entry name" value="BAR/IMD domain-like"/>
    <property type="match status" value="1"/>
</dbReference>
<evidence type="ECO:0000313" key="3">
    <source>
        <dbReference type="Proteomes" id="UP000673691"/>
    </source>
</evidence>
<dbReference type="AlphaFoldDB" id="A0A8H8DGQ9"/>